<proteinExistence type="predicted"/>
<feature type="non-terminal residue" evidence="1">
    <location>
        <position position="51"/>
    </location>
</feature>
<gene>
    <name evidence="1" type="ORF">S06H3_08821</name>
</gene>
<sequence length="51" mass="5498">MGLVLTWVSILLAAVLIFAGVRVAYMAIEKIHLGLVIKATPELFFLAGLTL</sequence>
<dbReference type="EMBL" id="BARV01003777">
    <property type="protein sequence ID" value="GAI11577.1"/>
    <property type="molecule type" value="Genomic_DNA"/>
</dbReference>
<reference evidence="1" key="1">
    <citation type="journal article" date="2014" name="Front. Microbiol.">
        <title>High frequency of phylogenetically diverse reductive dehalogenase-homologous genes in deep subseafloor sedimentary metagenomes.</title>
        <authorList>
            <person name="Kawai M."/>
            <person name="Futagami T."/>
            <person name="Toyoda A."/>
            <person name="Takaki Y."/>
            <person name="Nishi S."/>
            <person name="Hori S."/>
            <person name="Arai W."/>
            <person name="Tsubouchi T."/>
            <person name="Morono Y."/>
            <person name="Uchiyama I."/>
            <person name="Ito T."/>
            <person name="Fujiyama A."/>
            <person name="Inagaki F."/>
            <person name="Takami H."/>
        </authorList>
    </citation>
    <scope>NUCLEOTIDE SEQUENCE</scope>
    <source>
        <strain evidence="1">Expedition CK06-06</strain>
    </source>
</reference>
<dbReference type="AlphaFoldDB" id="X1KWX6"/>
<evidence type="ECO:0000313" key="1">
    <source>
        <dbReference type="EMBL" id="GAI11577.1"/>
    </source>
</evidence>
<protein>
    <submittedName>
        <fullName evidence="1">Uncharacterized protein</fullName>
    </submittedName>
</protein>
<name>X1KWX6_9ZZZZ</name>
<comment type="caution">
    <text evidence="1">The sequence shown here is derived from an EMBL/GenBank/DDBJ whole genome shotgun (WGS) entry which is preliminary data.</text>
</comment>
<organism evidence="1">
    <name type="scientific">marine sediment metagenome</name>
    <dbReference type="NCBI Taxonomy" id="412755"/>
    <lineage>
        <taxon>unclassified sequences</taxon>
        <taxon>metagenomes</taxon>
        <taxon>ecological metagenomes</taxon>
    </lineage>
</organism>
<accession>X1KWX6</accession>